<feature type="transmembrane region" description="Helical" evidence="2">
    <location>
        <begin position="61"/>
        <end position="80"/>
    </location>
</feature>
<keyword evidence="2" id="KW-1133">Transmembrane helix</keyword>
<gene>
    <name evidence="3" type="ORF">COY32_04220</name>
</gene>
<name>A0A2M7TID1_UNCKA</name>
<sequence>MPASDDSGRVGETGSSQTTNGLGVVTSGSYHFTTVSEIDRIPSAPNLNSKTTGCSGSTAKLVILIPLSGAGVFIALTQIFKVLT</sequence>
<feature type="compositionally biased region" description="Polar residues" evidence="1">
    <location>
        <begin position="13"/>
        <end position="25"/>
    </location>
</feature>
<organism evidence="3 4">
    <name type="scientific">candidate division WWE3 bacterium CG_4_10_14_0_2_um_filter_41_14</name>
    <dbReference type="NCBI Taxonomy" id="1975072"/>
    <lineage>
        <taxon>Bacteria</taxon>
        <taxon>Katanobacteria</taxon>
    </lineage>
</organism>
<evidence type="ECO:0000313" key="3">
    <source>
        <dbReference type="EMBL" id="PIZ46030.1"/>
    </source>
</evidence>
<reference evidence="4" key="1">
    <citation type="submission" date="2017-09" db="EMBL/GenBank/DDBJ databases">
        <title>Depth-based differentiation of microbial function through sediment-hosted aquifers and enrichment of novel symbionts in the deep terrestrial subsurface.</title>
        <authorList>
            <person name="Probst A.J."/>
            <person name="Ladd B."/>
            <person name="Jarett J.K."/>
            <person name="Geller-Mcgrath D.E."/>
            <person name="Sieber C.M.K."/>
            <person name="Emerson J.B."/>
            <person name="Anantharaman K."/>
            <person name="Thomas B.C."/>
            <person name="Malmstrom R."/>
            <person name="Stieglmeier M."/>
            <person name="Klingl A."/>
            <person name="Woyke T."/>
            <person name="Ryan C.M."/>
            <person name="Banfield J.F."/>
        </authorList>
    </citation>
    <scope>NUCLEOTIDE SEQUENCE [LARGE SCALE GENOMIC DNA]</scope>
</reference>
<accession>A0A2M7TID1</accession>
<evidence type="ECO:0000256" key="1">
    <source>
        <dbReference type="SAM" id="MobiDB-lite"/>
    </source>
</evidence>
<evidence type="ECO:0000313" key="4">
    <source>
        <dbReference type="Proteomes" id="UP000228920"/>
    </source>
</evidence>
<feature type="region of interest" description="Disordered" evidence="1">
    <location>
        <begin position="1"/>
        <end position="25"/>
    </location>
</feature>
<dbReference type="Proteomes" id="UP000228920">
    <property type="component" value="Unassembled WGS sequence"/>
</dbReference>
<dbReference type="AlphaFoldDB" id="A0A2M7TID1"/>
<comment type="caution">
    <text evidence="3">The sequence shown here is derived from an EMBL/GenBank/DDBJ whole genome shotgun (WGS) entry which is preliminary data.</text>
</comment>
<proteinExistence type="predicted"/>
<keyword evidence="2" id="KW-0812">Transmembrane</keyword>
<evidence type="ECO:0000256" key="2">
    <source>
        <dbReference type="SAM" id="Phobius"/>
    </source>
</evidence>
<keyword evidence="2" id="KW-0472">Membrane</keyword>
<protein>
    <submittedName>
        <fullName evidence="3">Uncharacterized protein</fullName>
    </submittedName>
</protein>
<dbReference type="EMBL" id="PFNL01000115">
    <property type="protein sequence ID" value="PIZ46030.1"/>
    <property type="molecule type" value="Genomic_DNA"/>
</dbReference>